<gene>
    <name evidence="1" type="ORF">Pmi06nite_45820</name>
</gene>
<dbReference type="EMBL" id="BOOO01000024">
    <property type="protein sequence ID" value="GII31140.1"/>
    <property type="molecule type" value="Genomic_DNA"/>
</dbReference>
<protein>
    <submittedName>
        <fullName evidence="1">Uncharacterized protein</fullName>
    </submittedName>
</protein>
<proteinExistence type="predicted"/>
<accession>A0A8J3U1L0</accession>
<dbReference type="AlphaFoldDB" id="A0A8J3U1L0"/>
<organism evidence="1 2">
    <name type="scientific">Planotetraspora mira</name>
    <dbReference type="NCBI Taxonomy" id="58121"/>
    <lineage>
        <taxon>Bacteria</taxon>
        <taxon>Bacillati</taxon>
        <taxon>Actinomycetota</taxon>
        <taxon>Actinomycetes</taxon>
        <taxon>Streptosporangiales</taxon>
        <taxon>Streptosporangiaceae</taxon>
        <taxon>Planotetraspora</taxon>
    </lineage>
</organism>
<keyword evidence="2" id="KW-1185">Reference proteome</keyword>
<dbReference type="Proteomes" id="UP000650628">
    <property type="component" value="Unassembled WGS sequence"/>
</dbReference>
<comment type="caution">
    <text evidence="1">The sequence shown here is derived from an EMBL/GenBank/DDBJ whole genome shotgun (WGS) entry which is preliminary data.</text>
</comment>
<sequence>MPVVGHPIAVEGDADLHVVFGEDIEVTVVEQHAVRVHPQIKVTQGVEVTAQFGDDAPEPVPASEKRFAAVQHDVHALKAVPLDMLRYTAGRPSSGFVRYDFWTHLPRLIGMLIYITVVAR</sequence>
<evidence type="ECO:0000313" key="2">
    <source>
        <dbReference type="Proteomes" id="UP000650628"/>
    </source>
</evidence>
<name>A0A8J3U1L0_9ACTN</name>
<evidence type="ECO:0000313" key="1">
    <source>
        <dbReference type="EMBL" id="GII31140.1"/>
    </source>
</evidence>
<reference evidence="1 2" key="1">
    <citation type="submission" date="2021-01" db="EMBL/GenBank/DDBJ databases">
        <title>Whole genome shotgun sequence of Planotetraspora mira NBRC 15435.</title>
        <authorList>
            <person name="Komaki H."/>
            <person name="Tamura T."/>
        </authorList>
    </citation>
    <scope>NUCLEOTIDE SEQUENCE [LARGE SCALE GENOMIC DNA]</scope>
    <source>
        <strain evidence="1 2">NBRC 15435</strain>
    </source>
</reference>